<gene>
    <name evidence="7" type="ORF">H9804_09950</name>
</gene>
<dbReference type="AlphaFoldDB" id="A0A9D2GVZ2"/>
<dbReference type="InterPro" id="IPR001107">
    <property type="entry name" value="Band_7"/>
</dbReference>
<dbReference type="Gene3D" id="6.10.250.2090">
    <property type="match status" value="1"/>
</dbReference>
<proteinExistence type="inferred from homology"/>
<dbReference type="SMART" id="SM00244">
    <property type="entry name" value="PHB"/>
    <property type="match status" value="1"/>
</dbReference>
<name>A0A9D2GVZ2_9BACT</name>
<evidence type="ECO:0000256" key="4">
    <source>
        <dbReference type="ARBA" id="ARBA00023136"/>
    </source>
</evidence>
<dbReference type="InterPro" id="IPR036013">
    <property type="entry name" value="Band_7/SPFH_dom_sf"/>
</dbReference>
<dbReference type="Proteomes" id="UP000824176">
    <property type="component" value="Unassembled WGS sequence"/>
</dbReference>
<keyword evidence="5" id="KW-1133">Transmembrane helix</keyword>
<dbReference type="PROSITE" id="PS01270">
    <property type="entry name" value="BAND_7"/>
    <property type="match status" value="1"/>
</dbReference>
<comment type="caution">
    <text evidence="7">The sequence shown here is derived from an EMBL/GenBank/DDBJ whole genome shotgun (WGS) entry which is preliminary data.</text>
</comment>
<evidence type="ECO:0000256" key="5">
    <source>
        <dbReference type="SAM" id="Phobius"/>
    </source>
</evidence>
<evidence type="ECO:0000256" key="1">
    <source>
        <dbReference type="ARBA" id="ARBA00004167"/>
    </source>
</evidence>
<comment type="subcellular location">
    <subcellularLocation>
        <location evidence="1">Membrane</location>
        <topology evidence="1">Single-pass membrane protein</topology>
    </subcellularLocation>
</comment>
<accession>A0A9D2GVZ2</accession>
<keyword evidence="4 5" id="KW-0472">Membrane</keyword>
<evidence type="ECO:0000259" key="6">
    <source>
        <dbReference type="SMART" id="SM00244"/>
    </source>
</evidence>
<feature type="transmembrane region" description="Helical" evidence="5">
    <location>
        <begin position="47"/>
        <end position="67"/>
    </location>
</feature>
<dbReference type="EMBL" id="DXAQ01000147">
    <property type="protein sequence ID" value="HIZ90256.1"/>
    <property type="molecule type" value="Genomic_DNA"/>
</dbReference>
<reference evidence="7" key="2">
    <citation type="submission" date="2021-04" db="EMBL/GenBank/DDBJ databases">
        <authorList>
            <person name="Gilroy R."/>
        </authorList>
    </citation>
    <scope>NUCLEOTIDE SEQUENCE</scope>
    <source>
        <strain evidence="7">ChiW4-1371</strain>
    </source>
</reference>
<sequence length="250" mass="28352">MYSSILVMVIFVLLVLFILFYSVRILKEYERAVVFRLGRYVGIRGPGLILLIPFIETMTIVNMRTIVMDVPPQDIITKDNVSVKVNAVVYFKVLTPEKSILEVDDVYYATSQISQTTLRSIVGRFDLDDLLSSREKINKEMQSIIDAQTDPWGVKIAAVEIKHIDLPAEMQKAMSRQAESERERRAKIILAEGEYQAAEKLAEASRIMGENPVTLQLRYLQTLSEITSKDNNKSTIIPIPIDLIKSITGK</sequence>
<dbReference type="Gene3D" id="3.30.479.30">
    <property type="entry name" value="Band 7 domain"/>
    <property type="match status" value="1"/>
</dbReference>
<dbReference type="InterPro" id="IPR001972">
    <property type="entry name" value="Stomatin_HflK_fam"/>
</dbReference>
<evidence type="ECO:0000313" key="8">
    <source>
        <dbReference type="Proteomes" id="UP000824176"/>
    </source>
</evidence>
<dbReference type="CDD" id="cd08826">
    <property type="entry name" value="SPFH_eoslipins_u1"/>
    <property type="match status" value="1"/>
</dbReference>
<comment type="similarity">
    <text evidence="2">Belongs to the band 7/mec-2 family.</text>
</comment>
<organism evidence="7 8">
    <name type="scientific">Candidatus Mucispirillum faecigallinarum</name>
    <dbReference type="NCBI Taxonomy" id="2838699"/>
    <lineage>
        <taxon>Bacteria</taxon>
        <taxon>Pseudomonadati</taxon>
        <taxon>Deferribacterota</taxon>
        <taxon>Deferribacteres</taxon>
        <taxon>Deferribacterales</taxon>
        <taxon>Mucispirillaceae</taxon>
        <taxon>Mucispirillum</taxon>
    </lineage>
</organism>
<dbReference type="SUPFAM" id="SSF117892">
    <property type="entry name" value="Band 7/SPFH domain"/>
    <property type="match status" value="1"/>
</dbReference>
<evidence type="ECO:0000256" key="2">
    <source>
        <dbReference type="ARBA" id="ARBA00008164"/>
    </source>
</evidence>
<evidence type="ECO:0000256" key="3">
    <source>
        <dbReference type="ARBA" id="ARBA00017055"/>
    </source>
</evidence>
<dbReference type="InterPro" id="IPR018080">
    <property type="entry name" value="Band_7/stomatin-like_CS"/>
</dbReference>
<feature type="transmembrane region" description="Helical" evidence="5">
    <location>
        <begin position="6"/>
        <end position="26"/>
    </location>
</feature>
<feature type="domain" description="Band 7" evidence="6">
    <location>
        <begin position="21"/>
        <end position="178"/>
    </location>
</feature>
<dbReference type="GO" id="GO:0098552">
    <property type="term" value="C:side of membrane"/>
    <property type="evidence" value="ECO:0007669"/>
    <property type="project" value="UniProtKB-ARBA"/>
</dbReference>
<protein>
    <recommendedName>
        <fullName evidence="3">Protein QmcA</fullName>
    </recommendedName>
</protein>
<reference evidence="7" key="1">
    <citation type="journal article" date="2021" name="PeerJ">
        <title>Extensive microbial diversity within the chicken gut microbiome revealed by metagenomics and culture.</title>
        <authorList>
            <person name="Gilroy R."/>
            <person name="Ravi A."/>
            <person name="Getino M."/>
            <person name="Pursley I."/>
            <person name="Horton D.L."/>
            <person name="Alikhan N.F."/>
            <person name="Baker D."/>
            <person name="Gharbi K."/>
            <person name="Hall N."/>
            <person name="Watson M."/>
            <person name="Adriaenssens E.M."/>
            <person name="Foster-Nyarko E."/>
            <person name="Jarju S."/>
            <person name="Secka A."/>
            <person name="Antonio M."/>
            <person name="Oren A."/>
            <person name="Chaudhuri R.R."/>
            <person name="La Ragione R."/>
            <person name="Hildebrand F."/>
            <person name="Pallen M.J."/>
        </authorList>
    </citation>
    <scope>NUCLEOTIDE SEQUENCE</scope>
    <source>
        <strain evidence="7">ChiW4-1371</strain>
    </source>
</reference>
<dbReference type="PRINTS" id="PR00721">
    <property type="entry name" value="STOMATIN"/>
</dbReference>
<dbReference type="FunFam" id="3.30.479.30:FF:000004">
    <property type="entry name" value="Putative membrane protease family, stomatin"/>
    <property type="match status" value="1"/>
</dbReference>
<evidence type="ECO:0000313" key="7">
    <source>
        <dbReference type="EMBL" id="HIZ90256.1"/>
    </source>
</evidence>
<dbReference type="InterPro" id="IPR043202">
    <property type="entry name" value="Band-7_stomatin-like"/>
</dbReference>
<dbReference type="Pfam" id="PF01145">
    <property type="entry name" value="Band_7"/>
    <property type="match status" value="1"/>
</dbReference>
<dbReference type="PANTHER" id="PTHR10264">
    <property type="entry name" value="BAND 7 PROTEIN-RELATED"/>
    <property type="match status" value="1"/>
</dbReference>
<dbReference type="GO" id="GO:0005886">
    <property type="term" value="C:plasma membrane"/>
    <property type="evidence" value="ECO:0007669"/>
    <property type="project" value="InterPro"/>
</dbReference>
<dbReference type="PANTHER" id="PTHR10264:SF19">
    <property type="entry name" value="AT06885P-RELATED"/>
    <property type="match status" value="1"/>
</dbReference>
<keyword evidence="5" id="KW-0812">Transmembrane</keyword>